<accession>A0A9E7FG70</accession>
<dbReference type="Pfam" id="PF01535">
    <property type="entry name" value="PPR"/>
    <property type="match status" value="2"/>
</dbReference>
<feature type="repeat" description="PPR" evidence="2">
    <location>
        <begin position="192"/>
        <end position="222"/>
    </location>
</feature>
<dbReference type="InterPro" id="IPR046960">
    <property type="entry name" value="PPR_At4g14850-like_plant"/>
</dbReference>
<gene>
    <name evidence="3" type="ORF">MUK42_32508</name>
</gene>
<dbReference type="InterPro" id="IPR011990">
    <property type="entry name" value="TPR-like_helical_dom_sf"/>
</dbReference>
<protein>
    <submittedName>
        <fullName evidence="3">Pentatricopeptide repeat-containing protein</fullName>
    </submittedName>
</protein>
<keyword evidence="4" id="KW-1185">Reference proteome</keyword>
<dbReference type="FunFam" id="1.25.40.10:FF:000348">
    <property type="entry name" value="Pentatricopeptide repeat-containing protein chloroplastic"/>
    <property type="match status" value="1"/>
</dbReference>
<keyword evidence="1" id="KW-0677">Repeat</keyword>
<dbReference type="Gene3D" id="1.25.40.10">
    <property type="entry name" value="Tetratricopeptide repeat domain"/>
    <property type="match status" value="3"/>
</dbReference>
<dbReference type="Proteomes" id="UP001055439">
    <property type="component" value="Chromosome 4"/>
</dbReference>
<dbReference type="InterPro" id="IPR002885">
    <property type="entry name" value="PPR_rpt"/>
</dbReference>
<dbReference type="OrthoDB" id="736185at2759"/>
<reference evidence="3" key="1">
    <citation type="submission" date="2022-05" db="EMBL/GenBank/DDBJ databases">
        <title>The Musa troglodytarum L. genome provides insights into the mechanism of non-climacteric behaviour and enrichment of carotenoids.</title>
        <authorList>
            <person name="Wang J."/>
        </authorList>
    </citation>
    <scope>NUCLEOTIDE SEQUENCE</scope>
    <source>
        <tissue evidence="3">Leaf</tissue>
    </source>
</reference>
<evidence type="ECO:0000313" key="3">
    <source>
        <dbReference type="EMBL" id="URD94955.1"/>
    </source>
</evidence>
<dbReference type="GO" id="GO:0003723">
    <property type="term" value="F:RNA binding"/>
    <property type="evidence" value="ECO:0007669"/>
    <property type="project" value="InterPro"/>
</dbReference>
<evidence type="ECO:0000313" key="4">
    <source>
        <dbReference type="Proteomes" id="UP001055439"/>
    </source>
</evidence>
<dbReference type="Pfam" id="PF13041">
    <property type="entry name" value="PPR_2"/>
    <property type="match status" value="3"/>
</dbReference>
<name>A0A9E7FG70_9LILI</name>
<evidence type="ECO:0000256" key="1">
    <source>
        <dbReference type="ARBA" id="ARBA00022737"/>
    </source>
</evidence>
<feature type="repeat" description="PPR" evidence="2">
    <location>
        <begin position="223"/>
        <end position="257"/>
    </location>
</feature>
<feature type="repeat" description="PPR" evidence="2">
    <location>
        <begin position="326"/>
        <end position="360"/>
    </location>
</feature>
<dbReference type="GO" id="GO:0009451">
    <property type="term" value="P:RNA modification"/>
    <property type="evidence" value="ECO:0007669"/>
    <property type="project" value="InterPro"/>
</dbReference>
<dbReference type="PROSITE" id="PS51375">
    <property type="entry name" value="PPR"/>
    <property type="match status" value="3"/>
</dbReference>
<organism evidence="3 4">
    <name type="scientific">Musa troglodytarum</name>
    <name type="common">fe'i banana</name>
    <dbReference type="NCBI Taxonomy" id="320322"/>
    <lineage>
        <taxon>Eukaryota</taxon>
        <taxon>Viridiplantae</taxon>
        <taxon>Streptophyta</taxon>
        <taxon>Embryophyta</taxon>
        <taxon>Tracheophyta</taxon>
        <taxon>Spermatophyta</taxon>
        <taxon>Magnoliopsida</taxon>
        <taxon>Liliopsida</taxon>
        <taxon>Zingiberales</taxon>
        <taxon>Musaceae</taxon>
        <taxon>Musa</taxon>
    </lineage>
</organism>
<evidence type="ECO:0000256" key="2">
    <source>
        <dbReference type="PROSITE-ProRule" id="PRU00708"/>
    </source>
</evidence>
<sequence length="515" mass="57565">MLSLSSLASWKPYSRDLQQHLFLMLQGCKSMKELTRLHAKLVVNGFSCKNVLITKLLSFCIASGNITYASLAFDQVEEPNTTLCNQMIRAIFHGDMPESSFTIYNWMRRRGRTGTLQPNGFTYSFLLAACAKAGPNFLPQGEQLHCRIMSGGFDSSVYIQTNLINMYAASATMRGESIAKAHKIFEEMPQRNTVSWNTMLAGYLQYGDVPSAFRLFDDMPAKDKVSWTTMIAGCVQAGKSGQALSLFSQMRMSQVKPDQVTMIAVLSACACLGDLELGRWIHSHVCHFWHGRECLVNLNNALIHMYVKCGAIDDAFQVFTEMLRKSTVTWTTMIAGLATHGYGDQALDLFQRMQRKGSENEKPDWLTFIAVLCACSYTGRIDKGLCYFEQMISMYGIRPKIQHYGCIVDMLSRAGHLNKAQELIKTMPVEPNSAIWGALLGGCWIHKDDKLAGQVIRRIMELEPDQVAGHLVSVSNLYVASMKRGDSQVFRDMMLELGIRKPAACSLIYANGSNS</sequence>
<dbReference type="SUPFAM" id="SSF48452">
    <property type="entry name" value="TPR-like"/>
    <property type="match status" value="1"/>
</dbReference>
<dbReference type="EMBL" id="CP097506">
    <property type="protein sequence ID" value="URD94955.1"/>
    <property type="molecule type" value="Genomic_DNA"/>
</dbReference>
<dbReference type="PANTHER" id="PTHR47926:SF526">
    <property type="entry name" value="PENTACOTRIPEPTIDE-REPEAT REGION OF PRORP DOMAIN-CONTAINING PROTEIN"/>
    <property type="match status" value="1"/>
</dbReference>
<dbReference type="NCBIfam" id="TIGR00756">
    <property type="entry name" value="PPR"/>
    <property type="match status" value="5"/>
</dbReference>
<dbReference type="AlphaFoldDB" id="A0A9E7FG70"/>
<dbReference type="FunFam" id="1.25.40.10:FF:000090">
    <property type="entry name" value="Pentatricopeptide repeat-containing protein, chloroplastic"/>
    <property type="match status" value="1"/>
</dbReference>
<dbReference type="PANTHER" id="PTHR47926">
    <property type="entry name" value="PENTATRICOPEPTIDE REPEAT-CONTAINING PROTEIN"/>
    <property type="match status" value="1"/>
</dbReference>
<proteinExistence type="predicted"/>